<keyword evidence="2 7" id="KW-0813">Transport</keyword>
<reference evidence="10 11" key="1">
    <citation type="submission" date="2021-12" db="EMBL/GenBank/DDBJ databases">
        <title>Genome sequencing of bacteria with rrn-lacking chromosome and rrn-plasmid.</title>
        <authorList>
            <person name="Anda M."/>
            <person name="Iwasaki W."/>
        </authorList>
    </citation>
    <scope>NUCLEOTIDE SEQUENCE [LARGE SCALE GENOMIC DNA]</scope>
    <source>
        <strain evidence="10 11">DSM 100852</strain>
    </source>
</reference>
<keyword evidence="3 7" id="KW-1134">Transmembrane beta strand</keyword>
<evidence type="ECO:0000256" key="2">
    <source>
        <dbReference type="ARBA" id="ARBA00022448"/>
    </source>
</evidence>
<feature type="chain" id="PRO_5043448573" evidence="8">
    <location>
        <begin position="35"/>
        <end position="1131"/>
    </location>
</feature>
<dbReference type="SUPFAM" id="SSF56935">
    <property type="entry name" value="Porins"/>
    <property type="match status" value="1"/>
</dbReference>
<evidence type="ECO:0000256" key="1">
    <source>
        <dbReference type="ARBA" id="ARBA00004571"/>
    </source>
</evidence>
<organism evidence="10 11">
    <name type="scientific">Fulvitalea axinellae</name>
    <dbReference type="NCBI Taxonomy" id="1182444"/>
    <lineage>
        <taxon>Bacteria</taxon>
        <taxon>Pseudomonadati</taxon>
        <taxon>Bacteroidota</taxon>
        <taxon>Cytophagia</taxon>
        <taxon>Cytophagales</taxon>
        <taxon>Persicobacteraceae</taxon>
        <taxon>Fulvitalea</taxon>
    </lineage>
</organism>
<evidence type="ECO:0000256" key="8">
    <source>
        <dbReference type="SAM" id="SignalP"/>
    </source>
</evidence>
<dbReference type="InterPro" id="IPR037066">
    <property type="entry name" value="Plug_dom_sf"/>
</dbReference>
<comment type="subcellular location">
    <subcellularLocation>
        <location evidence="1 7">Cell outer membrane</location>
        <topology evidence="1 7">Multi-pass membrane protein</topology>
    </subcellularLocation>
</comment>
<dbReference type="EMBL" id="AP025314">
    <property type="protein sequence ID" value="BDD10510.1"/>
    <property type="molecule type" value="Genomic_DNA"/>
</dbReference>
<keyword evidence="11" id="KW-1185">Reference proteome</keyword>
<dbReference type="SUPFAM" id="SSF49464">
    <property type="entry name" value="Carboxypeptidase regulatory domain-like"/>
    <property type="match status" value="1"/>
</dbReference>
<dbReference type="Gene3D" id="2.60.40.1120">
    <property type="entry name" value="Carboxypeptidase-like, regulatory domain"/>
    <property type="match status" value="1"/>
</dbReference>
<dbReference type="Pfam" id="PF07715">
    <property type="entry name" value="Plug"/>
    <property type="match status" value="1"/>
</dbReference>
<dbReference type="InterPro" id="IPR023996">
    <property type="entry name" value="TonB-dep_OMP_SusC/RagA"/>
</dbReference>
<keyword evidence="5 7" id="KW-0472">Membrane</keyword>
<comment type="similarity">
    <text evidence="7">Belongs to the TonB-dependent receptor family.</text>
</comment>
<evidence type="ECO:0000256" key="5">
    <source>
        <dbReference type="ARBA" id="ARBA00023136"/>
    </source>
</evidence>
<evidence type="ECO:0000259" key="9">
    <source>
        <dbReference type="Pfam" id="PF07715"/>
    </source>
</evidence>
<keyword evidence="6 7" id="KW-0998">Cell outer membrane</keyword>
<dbReference type="NCBIfam" id="TIGR04057">
    <property type="entry name" value="SusC_RagA_signa"/>
    <property type="match status" value="1"/>
</dbReference>
<dbReference type="RefSeq" id="WP_338392060.1">
    <property type="nucleotide sequence ID" value="NZ_AP025314.1"/>
</dbReference>
<evidence type="ECO:0000313" key="10">
    <source>
        <dbReference type="EMBL" id="BDD10510.1"/>
    </source>
</evidence>
<keyword evidence="4 7" id="KW-0812">Transmembrane</keyword>
<dbReference type="PROSITE" id="PS52016">
    <property type="entry name" value="TONB_DEPENDENT_REC_3"/>
    <property type="match status" value="1"/>
</dbReference>
<feature type="domain" description="TonB-dependent receptor plug" evidence="9">
    <location>
        <begin position="145"/>
        <end position="266"/>
    </location>
</feature>
<protein>
    <submittedName>
        <fullName evidence="10">SusC/RagA family TonB-linked outer membrane protein</fullName>
    </submittedName>
</protein>
<evidence type="ECO:0000313" key="11">
    <source>
        <dbReference type="Proteomes" id="UP001348817"/>
    </source>
</evidence>
<gene>
    <name evidence="10" type="ORF">FUAX_29420</name>
</gene>
<proteinExistence type="inferred from homology"/>
<evidence type="ECO:0000256" key="6">
    <source>
        <dbReference type="ARBA" id="ARBA00023237"/>
    </source>
</evidence>
<name>A0AAU9DHF3_9BACT</name>
<dbReference type="InterPro" id="IPR039426">
    <property type="entry name" value="TonB-dep_rcpt-like"/>
</dbReference>
<dbReference type="Pfam" id="PF13715">
    <property type="entry name" value="CarbopepD_reg_2"/>
    <property type="match status" value="1"/>
</dbReference>
<dbReference type="InterPro" id="IPR036942">
    <property type="entry name" value="Beta-barrel_TonB_sf"/>
</dbReference>
<dbReference type="KEGG" id="fax:FUAX_29420"/>
<dbReference type="Gene3D" id="2.40.170.20">
    <property type="entry name" value="TonB-dependent receptor, beta-barrel domain"/>
    <property type="match status" value="1"/>
</dbReference>
<dbReference type="InterPro" id="IPR008969">
    <property type="entry name" value="CarboxyPept-like_regulatory"/>
</dbReference>
<evidence type="ECO:0000256" key="4">
    <source>
        <dbReference type="ARBA" id="ARBA00022692"/>
    </source>
</evidence>
<dbReference type="AlphaFoldDB" id="A0AAU9DHF3"/>
<dbReference type="Proteomes" id="UP001348817">
    <property type="component" value="Chromosome"/>
</dbReference>
<dbReference type="Gene3D" id="2.170.130.10">
    <property type="entry name" value="TonB-dependent receptor, plug domain"/>
    <property type="match status" value="1"/>
</dbReference>
<dbReference type="InterPro" id="IPR023997">
    <property type="entry name" value="TonB-dep_OMP_SusC/RagA_CS"/>
</dbReference>
<feature type="signal peptide" evidence="8">
    <location>
        <begin position="1"/>
        <end position="34"/>
    </location>
</feature>
<evidence type="ECO:0000256" key="7">
    <source>
        <dbReference type="PROSITE-ProRule" id="PRU01360"/>
    </source>
</evidence>
<sequence length="1131" mass="125325">MADYSSLSKKIRWLFYAGCLGSVGLLGTALPAHATTETTAVQQAKKAVKGIVLDENGEALPGATVNIQGTTVGGTTDFNGAFSITASESDKLVFKFIGYQTQVRNVKDLLGLSSVTITLEPEAKMLEDVVVTGFQEIDRKLFTGAAAFVNMKDVKLDGVPDATQALQGRVAGVSVDNVSGSFGTAPRILIRGNASLNGSNKPLWVVDGVVVEDLVEVSSDDLASGDARTLISSSIAGLNPDDIASFEILKDASATALYGARAMNGVIAITTKRGKSGKTSINYNGSFSIRRRPTYDQFNIMNSQQEMSVFRELIDKGWIDVTTAARAKSYGAVGKMYDLIAKKEIPWDNNGITNESFLRKYEGANTDWFDILFKDSFTQQHSVSLTSGTEKSRYYVSLGYLNDDGQTIADNVERYTISTRADFNVTDRFDIGVNLTGSVRDQRAPGTTSREYNAVDGLFTREFDINPLGYALNTARSIRPYDENGDLEFFRQNYAPFNIVHELDNNYLDIGVTDISMQADLKYKILDNLKISSTLQYRRVVSKTEHIITEHSNQAEAYRAASTQVIEDSNNYLYRDPDNPNNEPVSILPTGGFYNTREYTLDSYYARNLISWDPKIGTDHEFTVLAGQEIRWADRNNSFYDGWGVHYDQGKLVQTHPLVSKALSENGLRYFGTDGNKDRFEGYFATMGYTFRQKYIVNLTGRVDGSNQLGKTNKSRYLPTWNVSGAWNASEESFLADIDWLDRLKFKATYGLSGSIGPLTSAEVSSSGFLQQRAYDSEREGSLKIDNLANDDLTWEKLNEFNAGVEFGLFGGRLSGGFEYYNRRSHDLIGTVRTSGIGGESFKFGNRFDMDSHGFEVTLNATPVRVGHFSWSSSFTWGYNKNEITSLDLEPTIGRAVNANGVASLGNARRGLYSLKYAGLDARGIPTFYGEENSKIQYLYIQDRLDDFKNLEYEGSVDPIGNGGFVNTFKYKNLSLTVNLTYRYGNVIRLDDLYPGSGFNDFRALPKEWADRWALPGDENITDVPSIVDRLTSRELDTRGLNPHALYNKSDIRVADGSFVRLKNVTLSYNLPKPILKTLGLNSAKFSLQGHNLALLYSDDKLKGQDPEFFNSGGVALPVPKQFTFSVNVGL</sequence>
<dbReference type="NCBIfam" id="TIGR04056">
    <property type="entry name" value="OMP_RagA_SusC"/>
    <property type="match status" value="1"/>
</dbReference>
<keyword evidence="8" id="KW-0732">Signal</keyword>
<dbReference type="GO" id="GO:0009279">
    <property type="term" value="C:cell outer membrane"/>
    <property type="evidence" value="ECO:0007669"/>
    <property type="project" value="UniProtKB-SubCell"/>
</dbReference>
<dbReference type="InterPro" id="IPR012910">
    <property type="entry name" value="Plug_dom"/>
</dbReference>
<accession>A0AAU9DHF3</accession>
<evidence type="ECO:0000256" key="3">
    <source>
        <dbReference type="ARBA" id="ARBA00022452"/>
    </source>
</evidence>